<organism evidence="2 3">
    <name type="scientific">Riccia sorocarpa</name>
    <dbReference type="NCBI Taxonomy" id="122646"/>
    <lineage>
        <taxon>Eukaryota</taxon>
        <taxon>Viridiplantae</taxon>
        <taxon>Streptophyta</taxon>
        <taxon>Embryophyta</taxon>
        <taxon>Marchantiophyta</taxon>
        <taxon>Marchantiopsida</taxon>
        <taxon>Marchantiidae</taxon>
        <taxon>Marchantiales</taxon>
        <taxon>Ricciaceae</taxon>
        <taxon>Riccia</taxon>
    </lineage>
</organism>
<keyword evidence="3" id="KW-1185">Reference proteome</keyword>
<protein>
    <submittedName>
        <fullName evidence="2">Uncharacterized protein</fullName>
    </submittedName>
</protein>
<reference evidence="2 3" key="1">
    <citation type="submission" date="2024-09" db="EMBL/GenBank/DDBJ databases">
        <title>Chromosome-scale assembly of Riccia sorocarpa.</title>
        <authorList>
            <person name="Paukszto L."/>
        </authorList>
    </citation>
    <scope>NUCLEOTIDE SEQUENCE [LARGE SCALE GENOMIC DNA]</scope>
    <source>
        <strain evidence="2">LP-2024</strain>
        <tissue evidence="2">Aerial parts of the thallus</tissue>
    </source>
</reference>
<dbReference type="AlphaFoldDB" id="A0ABD3I7M5"/>
<evidence type="ECO:0000313" key="2">
    <source>
        <dbReference type="EMBL" id="KAL3698390.1"/>
    </source>
</evidence>
<proteinExistence type="predicted"/>
<evidence type="ECO:0000313" key="3">
    <source>
        <dbReference type="Proteomes" id="UP001633002"/>
    </source>
</evidence>
<feature type="region of interest" description="Disordered" evidence="1">
    <location>
        <begin position="114"/>
        <end position="137"/>
    </location>
</feature>
<name>A0ABD3I7M5_9MARC</name>
<dbReference type="Proteomes" id="UP001633002">
    <property type="component" value="Unassembled WGS sequence"/>
</dbReference>
<accession>A0ABD3I7M5</accession>
<gene>
    <name evidence="2" type="ORF">R1sor_012466</name>
</gene>
<comment type="caution">
    <text evidence="2">The sequence shown here is derived from an EMBL/GenBank/DDBJ whole genome shotgun (WGS) entry which is preliminary data.</text>
</comment>
<sequence>MLTVLSFKKLQVSCSSRSAVSYPTDGEAEGYYTRLLWTIPEDEDVCHGEDRRVQLSIWKGGAVKSSSGKRGRGARVGDDYKCNFRTKRMQLKSHLMTSTTKVHEWNKVKVVDGWDPSSKSQESRKAPPVGLAARRHKSNEEQLREECEEMYELYRAIAEGRLSLEEILNLKLRSQLRLKISHFQRTVVIKLFHILNDDMGVHQKPGLLKGSENPGYPS</sequence>
<evidence type="ECO:0000256" key="1">
    <source>
        <dbReference type="SAM" id="MobiDB-lite"/>
    </source>
</evidence>
<dbReference type="EMBL" id="JBJQOH010000002">
    <property type="protein sequence ID" value="KAL3698390.1"/>
    <property type="molecule type" value="Genomic_DNA"/>
</dbReference>